<feature type="compositionally biased region" description="Pro residues" evidence="1">
    <location>
        <begin position="37"/>
        <end position="47"/>
    </location>
</feature>
<comment type="caution">
    <text evidence="2">The sequence shown here is derived from an EMBL/GenBank/DDBJ whole genome shotgun (WGS) entry which is preliminary data.</text>
</comment>
<gene>
    <name evidence="2" type="ORF">ANANG_G00296940</name>
</gene>
<dbReference type="Proteomes" id="UP001044222">
    <property type="component" value="Chromosome 17"/>
</dbReference>
<evidence type="ECO:0000313" key="2">
    <source>
        <dbReference type="EMBL" id="KAG5832973.1"/>
    </source>
</evidence>
<name>A0A9D3LUN3_ANGAN</name>
<feature type="compositionally biased region" description="Basic residues" evidence="1">
    <location>
        <begin position="60"/>
        <end position="70"/>
    </location>
</feature>
<proteinExistence type="predicted"/>
<reference evidence="2" key="1">
    <citation type="submission" date="2021-01" db="EMBL/GenBank/DDBJ databases">
        <title>A chromosome-scale assembly of European eel, Anguilla anguilla.</title>
        <authorList>
            <person name="Henkel C."/>
            <person name="Jong-Raadsen S.A."/>
            <person name="Dufour S."/>
            <person name="Weltzien F.-A."/>
            <person name="Palstra A.P."/>
            <person name="Pelster B."/>
            <person name="Spaink H.P."/>
            <person name="Van Den Thillart G.E."/>
            <person name="Jansen H."/>
            <person name="Zahm M."/>
            <person name="Klopp C."/>
            <person name="Cedric C."/>
            <person name="Louis A."/>
            <person name="Berthelot C."/>
            <person name="Parey E."/>
            <person name="Roest Crollius H."/>
            <person name="Montfort J."/>
            <person name="Robinson-Rechavi M."/>
            <person name="Bucao C."/>
            <person name="Bouchez O."/>
            <person name="Gislard M."/>
            <person name="Lluch J."/>
            <person name="Milhes M."/>
            <person name="Lampietro C."/>
            <person name="Lopez Roques C."/>
            <person name="Donnadieu C."/>
            <person name="Braasch I."/>
            <person name="Desvignes T."/>
            <person name="Postlethwait J."/>
            <person name="Bobe J."/>
            <person name="Guiguen Y."/>
            <person name="Dirks R."/>
        </authorList>
    </citation>
    <scope>NUCLEOTIDE SEQUENCE</scope>
    <source>
        <strain evidence="2">Tag_6206</strain>
        <tissue evidence="2">Liver</tissue>
    </source>
</reference>
<evidence type="ECO:0000313" key="3">
    <source>
        <dbReference type="Proteomes" id="UP001044222"/>
    </source>
</evidence>
<organism evidence="2 3">
    <name type="scientific">Anguilla anguilla</name>
    <name type="common">European freshwater eel</name>
    <name type="synonym">Muraena anguilla</name>
    <dbReference type="NCBI Taxonomy" id="7936"/>
    <lineage>
        <taxon>Eukaryota</taxon>
        <taxon>Metazoa</taxon>
        <taxon>Chordata</taxon>
        <taxon>Craniata</taxon>
        <taxon>Vertebrata</taxon>
        <taxon>Euteleostomi</taxon>
        <taxon>Actinopterygii</taxon>
        <taxon>Neopterygii</taxon>
        <taxon>Teleostei</taxon>
        <taxon>Anguilliformes</taxon>
        <taxon>Anguillidae</taxon>
        <taxon>Anguilla</taxon>
    </lineage>
</organism>
<sequence>MASPGCNDCNHDSERGKLLTSATYYGSGDSHQHVAPGNPPQPQPQPQPQRLGGGRAPSGMRRKRRSFAGS</sequence>
<accession>A0A9D3LUN3</accession>
<evidence type="ECO:0000256" key="1">
    <source>
        <dbReference type="SAM" id="MobiDB-lite"/>
    </source>
</evidence>
<protein>
    <submittedName>
        <fullName evidence="2">Uncharacterized protein</fullName>
    </submittedName>
</protein>
<feature type="region of interest" description="Disordered" evidence="1">
    <location>
        <begin position="23"/>
        <end position="70"/>
    </location>
</feature>
<keyword evidence="3" id="KW-1185">Reference proteome</keyword>
<dbReference type="AlphaFoldDB" id="A0A9D3LUN3"/>
<dbReference type="EMBL" id="JAFIRN010000017">
    <property type="protein sequence ID" value="KAG5832973.1"/>
    <property type="molecule type" value="Genomic_DNA"/>
</dbReference>